<dbReference type="Proteomes" id="UP000036947">
    <property type="component" value="Unassembled WGS sequence"/>
</dbReference>
<feature type="compositionally biased region" description="Basic and acidic residues" evidence="1">
    <location>
        <begin position="87"/>
        <end position="109"/>
    </location>
</feature>
<proteinExistence type="predicted"/>
<evidence type="ECO:0000256" key="1">
    <source>
        <dbReference type="SAM" id="MobiDB-lite"/>
    </source>
</evidence>
<evidence type="ECO:0000313" key="3">
    <source>
        <dbReference type="Proteomes" id="UP000036947"/>
    </source>
</evidence>
<reference evidence="2 3" key="1">
    <citation type="journal article" date="2015" name="BMC Genomics">
        <title>The genome of the truffle-parasite Tolypocladium ophioglossoides and the evolution of antifungal peptaibiotics.</title>
        <authorList>
            <person name="Quandt C.A."/>
            <person name="Bushley K.E."/>
            <person name="Spatafora J.W."/>
        </authorList>
    </citation>
    <scope>NUCLEOTIDE SEQUENCE [LARGE SCALE GENOMIC DNA]</scope>
    <source>
        <strain evidence="2 3">CBS 100239</strain>
    </source>
</reference>
<organism evidence="2 3">
    <name type="scientific">Tolypocladium ophioglossoides (strain CBS 100239)</name>
    <name type="common">Snaketongue truffleclub</name>
    <name type="synonym">Elaphocordyceps ophioglossoides</name>
    <dbReference type="NCBI Taxonomy" id="1163406"/>
    <lineage>
        <taxon>Eukaryota</taxon>
        <taxon>Fungi</taxon>
        <taxon>Dikarya</taxon>
        <taxon>Ascomycota</taxon>
        <taxon>Pezizomycotina</taxon>
        <taxon>Sordariomycetes</taxon>
        <taxon>Hypocreomycetidae</taxon>
        <taxon>Hypocreales</taxon>
        <taxon>Ophiocordycipitaceae</taxon>
        <taxon>Tolypocladium</taxon>
    </lineage>
</organism>
<gene>
    <name evidence="2" type="ORF">TOPH_07932</name>
</gene>
<feature type="compositionally biased region" description="Basic residues" evidence="1">
    <location>
        <begin position="42"/>
        <end position="59"/>
    </location>
</feature>
<comment type="caution">
    <text evidence="2">The sequence shown here is derived from an EMBL/GenBank/DDBJ whole genome shotgun (WGS) entry which is preliminary data.</text>
</comment>
<feature type="region of interest" description="Disordered" evidence="1">
    <location>
        <begin position="187"/>
        <end position="209"/>
    </location>
</feature>
<keyword evidence="3" id="KW-1185">Reference proteome</keyword>
<dbReference type="EMBL" id="LFRF01000036">
    <property type="protein sequence ID" value="KND87461.1"/>
    <property type="molecule type" value="Genomic_DNA"/>
</dbReference>
<name>A0A0L0N086_TOLOC</name>
<dbReference type="AlphaFoldDB" id="A0A0L0N086"/>
<feature type="region of interest" description="Disordered" evidence="1">
    <location>
        <begin position="31"/>
        <end position="175"/>
    </location>
</feature>
<evidence type="ECO:0000313" key="2">
    <source>
        <dbReference type="EMBL" id="KND87461.1"/>
    </source>
</evidence>
<accession>A0A0L0N086</accession>
<sequence length="328" mass="36017">MKGMQLHSEASKLSGIRIVTPRRPEIHLAALVTPQIQPAPGRSRHTRQRKPPKQARHALRPQYPLRDRQRAGSRARAPAWRAVGHLSGREPNPRPDHAGARRTRLDLPRDALPAPPVAEQRPLEQLVQAKGQARPRQVARHERRVPGPQPRRPPREPAHDRRRVRPHPRPQVLGARHLRVLLEHLGGADDGTRHGLAGRAAERRGQRRGHVCVVPERGADALVGREEGGRGGHPGHDGWPEALVEAAEEGPAVGAVEGLVLRRVAGRLDAGDESLGGVDEDVGRQGRHGGRLMLVSRHPLMVSDVGLRTCQTSAPAPKDMDDCDRGER</sequence>
<protein>
    <submittedName>
        <fullName evidence="2">Uncharacterized protein</fullName>
    </submittedName>
</protein>
<dbReference type="OrthoDB" id="10510090at2759"/>